<dbReference type="InterPro" id="IPR035897">
    <property type="entry name" value="Toll_tir_struct_dom_sf"/>
</dbReference>
<protein>
    <submittedName>
        <fullName evidence="1">Toll/interleukin-1 receptor domain-containing protein</fullName>
    </submittedName>
</protein>
<gene>
    <name evidence="1" type="ORF">ACFSGI_08260</name>
</gene>
<dbReference type="Proteomes" id="UP001597403">
    <property type="component" value="Unassembled WGS sequence"/>
</dbReference>
<dbReference type="SUPFAM" id="SSF52200">
    <property type="entry name" value="Toll/Interleukin receptor TIR domain"/>
    <property type="match status" value="1"/>
</dbReference>
<dbReference type="RefSeq" id="WP_204823669.1">
    <property type="nucleotide sequence ID" value="NZ_JBHUGF010000010.1"/>
</dbReference>
<comment type="caution">
    <text evidence="1">The sequence shown here is derived from an EMBL/GenBank/DDBJ whole genome shotgun (WGS) entry which is preliminary data.</text>
</comment>
<accession>A0ABW4UQZ0</accession>
<evidence type="ECO:0000313" key="2">
    <source>
        <dbReference type="Proteomes" id="UP001597403"/>
    </source>
</evidence>
<dbReference type="EMBL" id="JBHUGF010000010">
    <property type="protein sequence ID" value="MFD1989948.1"/>
    <property type="molecule type" value="Genomic_DNA"/>
</dbReference>
<keyword evidence="1" id="KW-0675">Receptor</keyword>
<reference evidence="2" key="1">
    <citation type="journal article" date="2019" name="Int. J. Syst. Evol. Microbiol.">
        <title>The Global Catalogue of Microorganisms (GCM) 10K type strain sequencing project: providing services to taxonomists for standard genome sequencing and annotation.</title>
        <authorList>
            <consortium name="The Broad Institute Genomics Platform"/>
            <consortium name="The Broad Institute Genome Sequencing Center for Infectious Disease"/>
            <person name="Wu L."/>
            <person name="Ma J."/>
        </authorList>
    </citation>
    <scope>NUCLEOTIDE SEQUENCE [LARGE SCALE GENOMIC DNA]</scope>
    <source>
        <strain evidence="2">CGMCC 1.15067</strain>
    </source>
</reference>
<evidence type="ECO:0000313" key="1">
    <source>
        <dbReference type="EMBL" id="MFD1989948.1"/>
    </source>
</evidence>
<keyword evidence="2" id="KW-1185">Reference proteome</keyword>
<proteinExistence type="predicted"/>
<name>A0ABW4UQZ0_9BACL</name>
<organism evidence="1 2">
    <name type="scientific">Paenibacillus nicotianae</name>
    <dbReference type="NCBI Taxonomy" id="1526551"/>
    <lineage>
        <taxon>Bacteria</taxon>
        <taxon>Bacillati</taxon>
        <taxon>Bacillota</taxon>
        <taxon>Bacilli</taxon>
        <taxon>Bacillales</taxon>
        <taxon>Paenibacillaceae</taxon>
        <taxon>Paenibacillus</taxon>
    </lineage>
</organism>
<sequence>MNRNILPGDIYLANTKNKKFSQVLVIEDTGHSCIVVEVYDLIEDSKDKFLFEILIKQSKQATVKLNSLKSIKKEMLIKYIETLNKNQFFSLKEKISKKYTSNINSLNISKYADSILQEKNLDDYLSESNKESINKTFDIFLSHSSIDKLEIAGIKKFFNELGFSVYVDWLEDKNLKRGNVTQETAITMRNRMSCSNTLIFAYSKNSPKSVWMPWELGYCDGLNKKIAIMPIEQFPRKSKFKGQEYLTLYDQVEEISFDLMANNLRILKNNKNDISFKEWFELS</sequence>
<dbReference type="Gene3D" id="3.40.50.10140">
    <property type="entry name" value="Toll/interleukin-1 receptor homology (TIR) domain"/>
    <property type="match status" value="1"/>
</dbReference>